<feature type="region of interest" description="Disordered" evidence="1">
    <location>
        <begin position="1"/>
        <end position="41"/>
    </location>
</feature>
<keyword evidence="2" id="KW-1133">Transmembrane helix</keyword>
<protein>
    <submittedName>
        <fullName evidence="3">Uncharacterized protein</fullName>
    </submittedName>
</protein>
<name>A0A835XM73_9CHLO</name>
<evidence type="ECO:0000313" key="3">
    <source>
        <dbReference type="EMBL" id="KAG2486421.1"/>
    </source>
</evidence>
<evidence type="ECO:0000313" key="4">
    <source>
        <dbReference type="Proteomes" id="UP000612055"/>
    </source>
</evidence>
<keyword evidence="2" id="KW-0472">Membrane</keyword>
<dbReference type="AlphaFoldDB" id="A0A835XM73"/>
<feature type="compositionally biased region" description="Low complexity" evidence="1">
    <location>
        <begin position="18"/>
        <end position="41"/>
    </location>
</feature>
<dbReference type="Proteomes" id="UP000612055">
    <property type="component" value="Unassembled WGS sequence"/>
</dbReference>
<feature type="transmembrane region" description="Helical" evidence="2">
    <location>
        <begin position="214"/>
        <end position="232"/>
    </location>
</feature>
<keyword evidence="2" id="KW-0812">Transmembrane</keyword>
<gene>
    <name evidence="3" type="ORF">HYH03_014868</name>
</gene>
<accession>A0A835XM73</accession>
<feature type="region of interest" description="Disordered" evidence="1">
    <location>
        <begin position="352"/>
        <end position="381"/>
    </location>
</feature>
<keyword evidence="4" id="KW-1185">Reference proteome</keyword>
<dbReference type="EMBL" id="JAEHOE010000112">
    <property type="protein sequence ID" value="KAG2486421.1"/>
    <property type="molecule type" value="Genomic_DNA"/>
</dbReference>
<evidence type="ECO:0000256" key="1">
    <source>
        <dbReference type="SAM" id="MobiDB-lite"/>
    </source>
</evidence>
<organism evidence="3 4">
    <name type="scientific">Edaphochlamys debaryana</name>
    <dbReference type="NCBI Taxonomy" id="47281"/>
    <lineage>
        <taxon>Eukaryota</taxon>
        <taxon>Viridiplantae</taxon>
        <taxon>Chlorophyta</taxon>
        <taxon>core chlorophytes</taxon>
        <taxon>Chlorophyceae</taxon>
        <taxon>CS clade</taxon>
        <taxon>Chlamydomonadales</taxon>
        <taxon>Chlamydomonadales incertae sedis</taxon>
        <taxon>Edaphochlamys</taxon>
    </lineage>
</organism>
<evidence type="ECO:0000256" key="2">
    <source>
        <dbReference type="SAM" id="Phobius"/>
    </source>
</evidence>
<reference evidence="3" key="1">
    <citation type="journal article" date="2020" name="bioRxiv">
        <title>Comparative genomics of Chlamydomonas.</title>
        <authorList>
            <person name="Craig R.J."/>
            <person name="Hasan A.R."/>
            <person name="Ness R.W."/>
            <person name="Keightley P.D."/>
        </authorList>
    </citation>
    <scope>NUCLEOTIDE SEQUENCE</scope>
    <source>
        <strain evidence="3">CCAP 11/70</strain>
    </source>
</reference>
<comment type="caution">
    <text evidence="3">The sequence shown here is derived from an EMBL/GenBank/DDBJ whole genome shotgun (WGS) entry which is preliminary data.</text>
</comment>
<proteinExistence type="predicted"/>
<sequence length="457" mass="46159">MAPPSPPRPRLRGRPGRLPRCPALPTSPPSRSGRLSTSSPASSASGSASALLPLLLPAALALAAALALGPGPSEGYFLAMQNISGEGVRYCGFQEIQRWKAWCVGNNITAWVASNETCNYYGVCIPLPGAESLSCANASYCSRRRWDLGDSGYTPVAACLLVWAATNDSIATCDIEVDGYNVNDSPPPGPGGYVAPPPYDSGEGDWPLWKTMTIIWSILGFFALVLVVFFVGRHCHRQRTERSRTTPVTFLTDVQKASAEAHAAAGAKAAAGVGLGAAMGGAGGPLPWTLPPSGPVDATAYFRPVAPDGKPILAYGSYYPAPGSYGAPAPLAASAGDALLAAGAGSRPTYNYAPMQAPTPQLPPPYGTHADPPQPVLAGGLSTPYANAAQAATAALAAGQPPMPAATAALAAAAAAPSGGSMTAAQSAATPPPPVVLPAMMVPPAASSLSNPAGAGQ</sequence>
<dbReference type="OrthoDB" id="550049at2759"/>